<evidence type="ECO:0000313" key="2">
    <source>
        <dbReference type="EMBL" id="KLO18732.1"/>
    </source>
</evidence>
<gene>
    <name evidence="2" type="ORF">SCHPADRAFT_866284</name>
</gene>
<dbReference type="EMBL" id="KQ085892">
    <property type="protein sequence ID" value="KLO18732.1"/>
    <property type="molecule type" value="Genomic_DNA"/>
</dbReference>
<evidence type="ECO:0000313" key="3">
    <source>
        <dbReference type="Proteomes" id="UP000053477"/>
    </source>
</evidence>
<keyword evidence="3" id="KW-1185">Reference proteome</keyword>
<dbReference type="InParanoid" id="A0A0H2S3T6"/>
<organism evidence="2 3">
    <name type="scientific">Schizopora paradoxa</name>
    <dbReference type="NCBI Taxonomy" id="27342"/>
    <lineage>
        <taxon>Eukaryota</taxon>
        <taxon>Fungi</taxon>
        <taxon>Dikarya</taxon>
        <taxon>Basidiomycota</taxon>
        <taxon>Agaricomycotina</taxon>
        <taxon>Agaricomycetes</taxon>
        <taxon>Hymenochaetales</taxon>
        <taxon>Schizoporaceae</taxon>
        <taxon>Schizopora</taxon>
    </lineage>
</organism>
<sequence>MVVIIEKDFVMPPPPYLASEHRLSTQSLASSVYSQVSGTSTSAPRQRQRSPKPFSKLPSHLVLYIVHRMLPDAYTLDSAGQRYTEEELSRRTTRTLYWMANSLRFVNRTFYMATMHILRSTYLAKYLSLIKKPYTSDPFPLSSQPARPKGDSFLSSMQRESFVLDLFLLFQLREDVFADESSLHLEREDSLRDLFSFMQPRARLEDLIRDFGCNAGLVYTSQSRSASNQQSSSNSRRQSEYSLSERMSTASLRGTHITPLHPNALPFESISISFSIRRIGIVLSSQGGRKRTIVEIPRDRSETLERCASHLIHELKGWADSTQSTRR</sequence>
<dbReference type="STRING" id="27342.A0A0H2S3T6"/>
<protein>
    <submittedName>
        <fullName evidence="2">Uncharacterized protein</fullName>
    </submittedName>
</protein>
<dbReference type="Proteomes" id="UP000053477">
    <property type="component" value="Unassembled WGS sequence"/>
</dbReference>
<proteinExistence type="predicted"/>
<feature type="region of interest" description="Disordered" evidence="1">
    <location>
        <begin position="223"/>
        <end position="245"/>
    </location>
</feature>
<dbReference type="AlphaFoldDB" id="A0A0H2S3T6"/>
<feature type="compositionally biased region" description="Low complexity" evidence="1">
    <location>
        <begin position="223"/>
        <end position="236"/>
    </location>
</feature>
<accession>A0A0H2S3T6</accession>
<evidence type="ECO:0000256" key="1">
    <source>
        <dbReference type="SAM" id="MobiDB-lite"/>
    </source>
</evidence>
<reference evidence="2 3" key="1">
    <citation type="submission" date="2015-04" db="EMBL/GenBank/DDBJ databases">
        <title>Complete genome sequence of Schizopora paradoxa KUC8140, a cosmopolitan wood degrader in East Asia.</title>
        <authorList>
            <consortium name="DOE Joint Genome Institute"/>
            <person name="Min B."/>
            <person name="Park H."/>
            <person name="Jang Y."/>
            <person name="Kim J.-J."/>
            <person name="Kim K.H."/>
            <person name="Pangilinan J."/>
            <person name="Lipzen A."/>
            <person name="Riley R."/>
            <person name="Grigoriev I.V."/>
            <person name="Spatafora J.W."/>
            <person name="Choi I.-G."/>
        </authorList>
    </citation>
    <scope>NUCLEOTIDE SEQUENCE [LARGE SCALE GENOMIC DNA]</scope>
    <source>
        <strain evidence="2 3">KUC8140</strain>
    </source>
</reference>
<dbReference type="OrthoDB" id="2536866at2759"/>
<name>A0A0H2S3T6_9AGAM</name>